<organism evidence="1 2">
    <name type="scientific">Woeseia oceani</name>
    <dbReference type="NCBI Taxonomy" id="1548547"/>
    <lineage>
        <taxon>Bacteria</taxon>
        <taxon>Pseudomonadati</taxon>
        <taxon>Pseudomonadota</taxon>
        <taxon>Gammaproteobacteria</taxon>
        <taxon>Woeseiales</taxon>
        <taxon>Woeseiaceae</taxon>
        <taxon>Woeseia</taxon>
    </lineage>
</organism>
<accession>A0A193LED3</accession>
<dbReference type="PANTHER" id="PTHR36302">
    <property type="entry name" value="BLR7088 PROTEIN"/>
    <property type="match status" value="1"/>
</dbReference>
<dbReference type="SUPFAM" id="SSF110087">
    <property type="entry name" value="DR1885-like metal-binding protein"/>
    <property type="match status" value="1"/>
</dbReference>
<reference evidence="1 2" key="1">
    <citation type="submission" date="2016-06" db="EMBL/GenBank/DDBJ databases">
        <title>Complete genome sequence of a deep-branching marine Gamma Proteobacterium Woeseia oceani type strain XK5.</title>
        <authorList>
            <person name="Mu D."/>
            <person name="Du Z."/>
        </authorList>
    </citation>
    <scope>NUCLEOTIDE SEQUENCE [LARGE SCALE GENOMIC DNA]</scope>
    <source>
        <strain evidence="1 2">XK5</strain>
    </source>
</reference>
<keyword evidence="2" id="KW-1185">Reference proteome</keyword>
<name>A0A193LED3_9GAMM</name>
<protein>
    <recommendedName>
        <fullName evidence="3">Copper chaperone PCu(A)C</fullName>
    </recommendedName>
</protein>
<evidence type="ECO:0000313" key="1">
    <source>
        <dbReference type="EMBL" id="ANO50890.1"/>
    </source>
</evidence>
<dbReference type="STRING" id="1548547.BA177_06420"/>
<dbReference type="Pfam" id="PF04314">
    <property type="entry name" value="PCuAC"/>
    <property type="match status" value="1"/>
</dbReference>
<dbReference type="Gene3D" id="2.60.40.1890">
    <property type="entry name" value="PCu(A)C copper chaperone"/>
    <property type="match status" value="1"/>
</dbReference>
<sequence length="113" mass="12559">MAVAYLTVHNNTGQDIRIESVHSKLFANAEIHETVMQDGHARMRAMENIEIRAGETLELEPGGVHLMLMQPHEPVTAGTVDTLTFNLSQHDAVIAPVEFFARNAPPPMHEDIH</sequence>
<dbReference type="InterPro" id="IPR036182">
    <property type="entry name" value="PCuAC_sf"/>
</dbReference>
<proteinExistence type="predicted"/>
<dbReference type="InterPro" id="IPR058248">
    <property type="entry name" value="Lxx211020-like"/>
</dbReference>
<dbReference type="AlphaFoldDB" id="A0A193LED3"/>
<dbReference type="EMBL" id="CP016268">
    <property type="protein sequence ID" value="ANO50890.1"/>
    <property type="molecule type" value="Genomic_DNA"/>
</dbReference>
<dbReference type="PANTHER" id="PTHR36302:SF1">
    <property type="entry name" value="COPPER CHAPERONE PCU(A)C"/>
    <property type="match status" value="1"/>
</dbReference>
<evidence type="ECO:0000313" key="2">
    <source>
        <dbReference type="Proteomes" id="UP000092695"/>
    </source>
</evidence>
<dbReference type="InterPro" id="IPR007410">
    <property type="entry name" value="LpqE-like"/>
</dbReference>
<dbReference type="Proteomes" id="UP000092695">
    <property type="component" value="Chromosome"/>
</dbReference>
<gene>
    <name evidence="1" type="ORF">BA177_06420</name>
</gene>
<evidence type="ECO:0008006" key="3">
    <source>
        <dbReference type="Google" id="ProtNLM"/>
    </source>
</evidence>
<dbReference type="KEGG" id="woc:BA177_06420"/>